<protein>
    <submittedName>
        <fullName evidence="1">Uncharacterized protein</fullName>
    </submittedName>
</protein>
<evidence type="ECO:0000313" key="1">
    <source>
        <dbReference type="EMBL" id="MEY9473137.1"/>
    </source>
</evidence>
<dbReference type="EMBL" id="JBGBZN010000002">
    <property type="protein sequence ID" value="MEY9473137.1"/>
    <property type="molecule type" value="Genomic_DNA"/>
</dbReference>
<proteinExistence type="predicted"/>
<evidence type="ECO:0000313" key="2">
    <source>
        <dbReference type="Proteomes" id="UP001565474"/>
    </source>
</evidence>
<comment type="caution">
    <text evidence="1">The sequence shown here is derived from an EMBL/GenBank/DDBJ whole genome shotgun (WGS) entry which is preliminary data.</text>
</comment>
<name>A0ABV4GQF6_9BRAD</name>
<dbReference type="Proteomes" id="UP001565474">
    <property type="component" value="Unassembled WGS sequence"/>
</dbReference>
<reference evidence="1 2" key="1">
    <citation type="submission" date="2024-07" db="EMBL/GenBank/DDBJ databases">
        <title>Genomic Encyclopedia of Type Strains, Phase V (KMG-V): Genome sequencing to study the core and pangenomes of soil and plant-associated prokaryotes.</title>
        <authorList>
            <person name="Whitman W."/>
        </authorList>
    </citation>
    <scope>NUCLEOTIDE SEQUENCE [LARGE SCALE GENOMIC DNA]</scope>
    <source>
        <strain evidence="1 2">USDA 222</strain>
    </source>
</reference>
<organism evidence="1 2">
    <name type="scientific">Bradyrhizobium yuanmingense</name>
    <dbReference type="NCBI Taxonomy" id="108015"/>
    <lineage>
        <taxon>Bacteria</taxon>
        <taxon>Pseudomonadati</taxon>
        <taxon>Pseudomonadota</taxon>
        <taxon>Alphaproteobacteria</taxon>
        <taxon>Hyphomicrobiales</taxon>
        <taxon>Nitrobacteraceae</taxon>
        <taxon>Bradyrhizobium</taxon>
    </lineage>
</organism>
<gene>
    <name evidence="1" type="ORF">ABH992_005536</name>
</gene>
<accession>A0ABV4GQF6</accession>
<dbReference type="RefSeq" id="WP_050991938.1">
    <property type="nucleotide sequence ID" value="NZ_JBGBYD010000002.1"/>
</dbReference>
<keyword evidence="2" id="KW-1185">Reference proteome</keyword>
<sequence>MILLTRKLPWRFPGDHETIKAAVTHVNGENTDRLARHHFYEPRAGELRPAVMPGVLVIAVRWAGGWGAE</sequence>